<keyword evidence="2" id="KW-1185">Reference proteome</keyword>
<dbReference type="PATRIC" id="fig|1195236.3.peg.725"/>
<organism evidence="1 2">
    <name type="scientific">Ruminiclostridium cellobioparum subsp. termitidis CT1112</name>
    <dbReference type="NCBI Taxonomy" id="1195236"/>
    <lineage>
        <taxon>Bacteria</taxon>
        <taxon>Bacillati</taxon>
        <taxon>Bacillota</taxon>
        <taxon>Clostridia</taxon>
        <taxon>Eubacteriales</taxon>
        <taxon>Oscillospiraceae</taxon>
        <taxon>Ruminiclostridium</taxon>
    </lineage>
</organism>
<dbReference type="AlphaFoldDB" id="S0FTG7"/>
<dbReference type="eggNOG" id="ENOG50321EM">
    <property type="taxonomic scope" value="Bacteria"/>
</dbReference>
<name>S0FTG7_RUMCE</name>
<evidence type="ECO:0000313" key="1">
    <source>
        <dbReference type="EMBL" id="EMS73626.1"/>
    </source>
</evidence>
<comment type="caution">
    <text evidence="1">The sequence shown here is derived from an EMBL/GenBank/DDBJ whole genome shotgun (WGS) entry which is preliminary data.</text>
</comment>
<protein>
    <submittedName>
        <fullName evidence="1">Uncharacterized protein</fullName>
    </submittedName>
</protein>
<dbReference type="Proteomes" id="UP000014155">
    <property type="component" value="Unassembled WGS sequence"/>
</dbReference>
<dbReference type="STRING" id="1195236.CTER_0416"/>
<gene>
    <name evidence="1" type="ORF">CTER_0416</name>
</gene>
<dbReference type="EMBL" id="AORV01000017">
    <property type="protein sequence ID" value="EMS73626.1"/>
    <property type="molecule type" value="Genomic_DNA"/>
</dbReference>
<proteinExistence type="predicted"/>
<reference evidence="1 2" key="1">
    <citation type="journal article" date="2013" name="Genome Announc.">
        <title>Draft Genome Sequence of the Cellulolytic, Mesophilic, Anaerobic Bacterium Clostridium termitidis Strain CT1112 (DSM 5398).</title>
        <authorList>
            <person name="Lal S."/>
            <person name="Ramachandran U."/>
            <person name="Zhang X."/>
            <person name="Munir R."/>
            <person name="Sparling R."/>
            <person name="Levin D.B."/>
        </authorList>
    </citation>
    <scope>NUCLEOTIDE SEQUENCE [LARGE SCALE GENOMIC DNA]</scope>
    <source>
        <strain evidence="1 2">CT1112</strain>
    </source>
</reference>
<evidence type="ECO:0000313" key="2">
    <source>
        <dbReference type="Proteomes" id="UP000014155"/>
    </source>
</evidence>
<sequence length="228" mass="26622">MLMVEVYYYVKTENVSNILECGLKLSACHNREVLIGPEKVRCFSGLLNPKDNLDLYRSSDFTCLKIQVKSEKCFVADRFLFENASDTDYNMDLYYKSIIPVKKYIFGTYRLPECLITTTILPGEAAVLDKRMDSPVIYSNSEELYINNILQELREQLAESDDFLLYYFFDKLAEGNYLEKLENPQNRTAVFRTPAGKTYCIKRPRQDQFPELDRLNERCEADQIINIT</sequence>
<accession>S0FTG7</accession>